<sequence length="315" mass="34642">MYDTEAAEKPTAYLSHPACSLHDMGKGHPECPERLAAIRDRLIAAQLWDYLLHVDAQPASRAQIEAVHDPDYVERLTVMVPSHGYVHLDPDTAINRFSLNAAYHAAGAGIDAVDLVMTGRAANAFCAVRPPGHHAERERGMGFCLFDNIAIAARHAIDVYGLERVAIVDFDVHHGNGTEDLVCKEPRILMVGMFQHPFFPYCGDEPKGDNIHNVAMPRATTGQDFREMVAAKWLPLLDDFAPQLILISAGFDAHLEDDMASMGLVEADYAWVTERLMKLARRHANGRIVSMLEGGYDLSALGRSVTAHIKVLAGL</sequence>
<dbReference type="PRINTS" id="PR01270">
    <property type="entry name" value="HDASUPER"/>
</dbReference>
<dbReference type="Proteomes" id="UP000604737">
    <property type="component" value="Unassembled WGS sequence"/>
</dbReference>
<reference evidence="4" key="1">
    <citation type="journal article" date="2019" name="Int. J. Syst. Evol. Microbiol.">
        <title>The Global Catalogue of Microorganisms (GCM) 10K type strain sequencing project: providing services to taxonomists for standard genome sequencing and annotation.</title>
        <authorList>
            <consortium name="The Broad Institute Genomics Platform"/>
            <consortium name="The Broad Institute Genome Sequencing Center for Infectious Disease"/>
            <person name="Wu L."/>
            <person name="Ma J."/>
        </authorList>
    </citation>
    <scope>NUCLEOTIDE SEQUENCE [LARGE SCALE GENOMIC DNA]</scope>
    <source>
        <strain evidence="4">KCTC 23701</strain>
    </source>
</reference>
<dbReference type="Gene3D" id="3.40.800.20">
    <property type="entry name" value="Histone deacetylase domain"/>
    <property type="match status" value="1"/>
</dbReference>
<gene>
    <name evidence="3" type="ORF">GCM10007350_08570</name>
</gene>
<dbReference type="PANTHER" id="PTHR10625:SF10">
    <property type="entry name" value="HISTONE DEACETYLASE HDAC1"/>
    <property type="match status" value="1"/>
</dbReference>
<proteinExistence type="inferred from homology"/>
<dbReference type="EMBL" id="BMYO01000002">
    <property type="protein sequence ID" value="GHD58543.1"/>
    <property type="molecule type" value="Genomic_DNA"/>
</dbReference>
<evidence type="ECO:0000313" key="3">
    <source>
        <dbReference type="EMBL" id="GHD58543.1"/>
    </source>
</evidence>
<feature type="domain" description="Histone deacetylase" evidence="2">
    <location>
        <begin position="28"/>
        <end position="312"/>
    </location>
</feature>
<evidence type="ECO:0000256" key="1">
    <source>
        <dbReference type="ARBA" id="ARBA00005947"/>
    </source>
</evidence>
<keyword evidence="4" id="KW-1185">Reference proteome</keyword>
<organism evidence="3 4">
    <name type="scientific">Jeongeupia chitinilytica</name>
    <dbReference type="NCBI Taxonomy" id="1041641"/>
    <lineage>
        <taxon>Bacteria</taxon>
        <taxon>Pseudomonadati</taxon>
        <taxon>Pseudomonadota</taxon>
        <taxon>Betaproteobacteria</taxon>
        <taxon>Neisseriales</taxon>
        <taxon>Chitinibacteraceae</taxon>
        <taxon>Jeongeupia</taxon>
    </lineage>
</organism>
<dbReference type="CDD" id="cd11599">
    <property type="entry name" value="HDAC_classII_2"/>
    <property type="match status" value="1"/>
</dbReference>
<evidence type="ECO:0000259" key="2">
    <source>
        <dbReference type="Pfam" id="PF00850"/>
    </source>
</evidence>
<name>A0ABQ3GZL2_9NEIS</name>
<dbReference type="SUPFAM" id="SSF52768">
    <property type="entry name" value="Arginase/deacetylase"/>
    <property type="match status" value="1"/>
</dbReference>
<dbReference type="Pfam" id="PF00850">
    <property type="entry name" value="Hist_deacetyl"/>
    <property type="match status" value="1"/>
</dbReference>
<dbReference type="RefSeq" id="WP_229797422.1">
    <property type="nucleotide sequence ID" value="NZ_BMYO01000002.1"/>
</dbReference>
<dbReference type="PANTHER" id="PTHR10625">
    <property type="entry name" value="HISTONE DEACETYLASE HDAC1-RELATED"/>
    <property type="match status" value="1"/>
</dbReference>
<dbReference type="InterPro" id="IPR023696">
    <property type="entry name" value="Ureohydrolase_dom_sf"/>
</dbReference>
<dbReference type="InterPro" id="IPR037138">
    <property type="entry name" value="His_deacetylse_dom_sf"/>
</dbReference>
<protein>
    <submittedName>
        <fullName evidence="3">Deacetylase</fullName>
    </submittedName>
</protein>
<evidence type="ECO:0000313" key="4">
    <source>
        <dbReference type="Proteomes" id="UP000604737"/>
    </source>
</evidence>
<dbReference type="InterPro" id="IPR023801">
    <property type="entry name" value="His_deacetylse_dom"/>
</dbReference>
<comment type="caution">
    <text evidence="3">The sequence shown here is derived from an EMBL/GenBank/DDBJ whole genome shotgun (WGS) entry which is preliminary data.</text>
</comment>
<accession>A0ABQ3GZL2</accession>
<dbReference type="InterPro" id="IPR000286">
    <property type="entry name" value="HDACs"/>
</dbReference>
<comment type="similarity">
    <text evidence="1">Belongs to the histone deacetylase family.</text>
</comment>